<sequence length="45" mass="4813">MAAPGRLIATISILGAILTGIGIIFIFVASNRSQIRRWGTLSISR</sequence>
<dbReference type="Proteomes" id="UP000777265">
    <property type="component" value="Unassembled WGS sequence"/>
</dbReference>
<name>A0A971S161_9BACT</name>
<keyword evidence="1" id="KW-0812">Transmembrane</keyword>
<keyword evidence="1" id="KW-0472">Membrane</keyword>
<keyword evidence="1" id="KW-1133">Transmembrane helix</keyword>
<organism evidence="2 3">
    <name type="scientific">Syntrophorhabdus aromaticivorans</name>
    <dbReference type="NCBI Taxonomy" id="328301"/>
    <lineage>
        <taxon>Bacteria</taxon>
        <taxon>Pseudomonadati</taxon>
        <taxon>Thermodesulfobacteriota</taxon>
        <taxon>Syntrophorhabdia</taxon>
        <taxon>Syntrophorhabdales</taxon>
        <taxon>Syntrophorhabdaceae</taxon>
        <taxon>Syntrophorhabdus</taxon>
    </lineage>
</organism>
<evidence type="ECO:0000313" key="2">
    <source>
        <dbReference type="EMBL" id="NLW35823.1"/>
    </source>
</evidence>
<gene>
    <name evidence="2" type="ORF">GXY80_10130</name>
</gene>
<reference evidence="2" key="2">
    <citation type="submission" date="2020-01" db="EMBL/GenBank/DDBJ databases">
        <authorList>
            <person name="Campanaro S."/>
        </authorList>
    </citation>
    <scope>NUCLEOTIDE SEQUENCE</scope>
    <source>
        <strain evidence="2">AS06rmzACSIP_7</strain>
    </source>
</reference>
<dbReference type="AlphaFoldDB" id="A0A971S161"/>
<evidence type="ECO:0000256" key="1">
    <source>
        <dbReference type="SAM" id="Phobius"/>
    </source>
</evidence>
<dbReference type="EMBL" id="JAAYEE010000174">
    <property type="protein sequence ID" value="NLW35823.1"/>
    <property type="molecule type" value="Genomic_DNA"/>
</dbReference>
<protein>
    <submittedName>
        <fullName evidence="2">Uncharacterized protein</fullName>
    </submittedName>
</protein>
<feature type="transmembrane region" description="Helical" evidence="1">
    <location>
        <begin position="6"/>
        <end position="28"/>
    </location>
</feature>
<evidence type="ECO:0000313" key="3">
    <source>
        <dbReference type="Proteomes" id="UP000777265"/>
    </source>
</evidence>
<accession>A0A971S161</accession>
<proteinExistence type="predicted"/>
<comment type="caution">
    <text evidence="2">The sequence shown here is derived from an EMBL/GenBank/DDBJ whole genome shotgun (WGS) entry which is preliminary data.</text>
</comment>
<reference evidence="2" key="1">
    <citation type="journal article" date="2020" name="Biotechnol. Biofuels">
        <title>New insights from the biogas microbiome by comprehensive genome-resolved metagenomics of nearly 1600 species originating from multiple anaerobic digesters.</title>
        <authorList>
            <person name="Campanaro S."/>
            <person name="Treu L."/>
            <person name="Rodriguez-R L.M."/>
            <person name="Kovalovszki A."/>
            <person name="Ziels R.M."/>
            <person name="Maus I."/>
            <person name="Zhu X."/>
            <person name="Kougias P.G."/>
            <person name="Basile A."/>
            <person name="Luo G."/>
            <person name="Schluter A."/>
            <person name="Konstantinidis K.T."/>
            <person name="Angelidaki I."/>
        </authorList>
    </citation>
    <scope>NUCLEOTIDE SEQUENCE</scope>
    <source>
        <strain evidence="2">AS06rmzACSIP_7</strain>
    </source>
</reference>